<sequence length="42" mass="4620">MPGLLFKQELHTQVAPDDPRSTLEKIPNKSANKSSSKSNLIV</sequence>
<evidence type="ECO:0000256" key="1">
    <source>
        <dbReference type="SAM" id="MobiDB-lite"/>
    </source>
</evidence>
<keyword evidence="3" id="KW-1185">Reference proteome</keyword>
<feature type="compositionally biased region" description="Low complexity" evidence="1">
    <location>
        <begin position="28"/>
        <end position="42"/>
    </location>
</feature>
<name>A0AAV2ALR1_9ARAC</name>
<feature type="compositionally biased region" description="Basic and acidic residues" evidence="1">
    <location>
        <begin position="17"/>
        <end position="27"/>
    </location>
</feature>
<evidence type="ECO:0000313" key="3">
    <source>
        <dbReference type="Proteomes" id="UP001497382"/>
    </source>
</evidence>
<proteinExistence type="predicted"/>
<comment type="caution">
    <text evidence="2">The sequence shown here is derived from an EMBL/GenBank/DDBJ whole genome shotgun (WGS) entry which is preliminary data.</text>
</comment>
<gene>
    <name evidence="2" type="ORF">LARSCL_LOCUS12986</name>
</gene>
<dbReference type="AlphaFoldDB" id="A0AAV2ALR1"/>
<accession>A0AAV2ALR1</accession>
<protein>
    <submittedName>
        <fullName evidence="2">Uncharacterized protein</fullName>
    </submittedName>
</protein>
<dbReference type="Proteomes" id="UP001497382">
    <property type="component" value="Unassembled WGS sequence"/>
</dbReference>
<organism evidence="2 3">
    <name type="scientific">Larinioides sclopetarius</name>
    <dbReference type="NCBI Taxonomy" id="280406"/>
    <lineage>
        <taxon>Eukaryota</taxon>
        <taxon>Metazoa</taxon>
        <taxon>Ecdysozoa</taxon>
        <taxon>Arthropoda</taxon>
        <taxon>Chelicerata</taxon>
        <taxon>Arachnida</taxon>
        <taxon>Araneae</taxon>
        <taxon>Araneomorphae</taxon>
        <taxon>Entelegynae</taxon>
        <taxon>Araneoidea</taxon>
        <taxon>Araneidae</taxon>
        <taxon>Larinioides</taxon>
    </lineage>
</organism>
<reference evidence="2 3" key="1">
    <citation type="submission" date="2024-04" db="EMBL/GenBank/DDBJ databases">
        <authorList>
            <person name="Rising A."/>
            <person name="Reimegard J."/>
            <person name="Sonavane S."/>
            <person name="Akerstrom W."/>
            <person name="Nylinder S."/>
            <person name="Hedman E."/>
            <person name="Kallberg Y."/>
        </authorList>
    </citation>
    <scope>NUCLEOTIDE SEQUENCE [LARGE SCALE GENOMIC DNA]</scope>
</reference>
<feature type="region of interest" description="Disordered" evidence="1">
    <location>
        <begin position="1"/>
        <end position="42"/>
    </location>
</feature>
<evidence type="ECO:0000313" key="2">
    <source>
        <dbReference type="EMBL" id="CAL1284129.1"/>
    </source>
</evidence>
<dbReference type="EMBL" id="CAXIEN010000176">
    <property type="protein sequence ID" value="CAL1284129.1"/>
    <property type="molecule type" value="Genomic_DNA"/>
</dbReference>